<dbReference type="AlphaFoldDB" id="A0A368RC34"/>
<organism evidence="2">
    <name type="scientific">Setaria italica</name>
    <name type="common">Foxtail millet</name>
    <name type="synonym">Panicum italicum</name>
    <dbReference type="NCBI Taxonomy" id="4555"/>
    <lineage>
        <taxon>Eukaryota</taxon>
        <taxon>Viridiplantae</taxon>
        <taxon>Streptophyta</taxon>
        <taxon>Embryophyta</taxon>
        <taxon>Tracheophyta</taxon>
        <taxon>Spermatophyta</taxon>
        <taxon>Magnoliopsida</taxon>
        <taxon>Liliopsida</taxon>
        <taxon>Poales</taxon>
        <taxon>Poaceae</taxon>
        <taxon>PACMAD clade</taxon>
        <taxon>Panicoideae</taxon>
        <taxon>Panicodae</taxon>
        <taxon>Paniceae</taxon>
        <taxon>Cenchrinae</taxon>
        <taxon>Setaria</taxon>
    </lineage>
</organism>
<proteinExistence type="predicted"/>
<gene>
    <name evidence="2" type="ORF">SETIT_5G351600v2</name>
</gene>
<sequence>MEREEIVPRPLLQRRCRLDPSGSCAGSEKQDIAGRLLALDVAEYLRLHAACKAWRVCTADPRAEGGLDSRFRPRNWIAMSHCAPPSRRTLLNVATGAHVDFPELSTRRHFGSAEGRLVLCDKTSNAIGLLNPLTGVLVEFPAISDVRALTVPSGAYLITFRASYNLELDSTKVNVPNPPVIKGAGINDSTFPSTLVLCLRKQLSHVVCVKPGDGHWVSVHHGEQRVDSVTALGRILFQSLLSFRGRCYLTTPRGDIMTVDLGPMTSHRSPSSLAWEMALGDGVKGMSCLVRSHDDRMLMVRYSFSRHGDLTVTDGDGNPAKTFISCGAPSRMEESEMYIDGRRLIPLRGIGNNAVFVGDMHSIMLPTGKFPKIAAKTVYMNYLWQRVRRFGAYRFEDGTTTPPRDLRRDKKGREEGFAPCACRIG</sequence>
<name>A0A368RC34_SETIT</name>
<reference evidence="2" key="1">
    <citation type="journal article" date="2012" name="Nat. Biotechnol.">
        <title>Reference genome sequence of the model plant Setaria.</title>
        <authorList>
            <person name="Bennetzen J.L."/>
            <person name="Schmutz J."/>
            <person name="Wang H."/>
            <person name="Percifield R."/>
            <person name="Hawkins J."/>
            <person name="Pontaroli A.C."/>
            <person name="Estep M."/>
            <person name="Feng L."/>
            <person name="Vaughn J.N."/>
            <person name="Grimwood J."/>
            <person name="Jenkins J."/>
            <person name="Barry K."/>
            <person name="Lindquist E."/>
            <person name="Hellsten U."/>
            <person name="Deshpande S."/>
            <person name="Wang X."/>
            <person name="Wu X."/>
            <person name="Mitros T."/>
            <person name="Triplett J."/>
            <person name="Yang X."/>
            <person name="Ye C.Y."/>
            <person name="Mauro-Herrera M."/>
            <person name="Wang L."/>
            <person name="Li P."/>
            <person name="Sharma M."/>
            <person name="Sharma R."/>
            <person name="Ronald P.C."/>
            <person name="Panaud O."/>
            <person name="Kellogg E.A."/>
            <person name="Brutnell T.P."/>
            <person name="Doust A.N."/>
            <person name="Tuskan G.A."/>
            <person name="Rokhsar D."/>
            <person name="Devos K.M."/>
        </authorList>
    </citation>
    <scope>NUCLEOTIDE SEQUENCE [LARGE SCALE GENOMIC DNA]</scope>
    <source>
        <strain evidence="2">Yugu1</strain>
    </source>
</reference>
<feature type="domain" description="KIB1-4 beta-propeller" evidence="1">
    <location>
        <begin position="98"/>
        <end position="381"/>
    </location>
</feature>
<evidence type="ECO:0000313" key="2">
    <source>
        <dbReference type="EMBL" id="RCV27767.1"/>
    </source>
</evidence>
<dbReference type="PANTHER" id="PTHR33165:SF87">
    <property type="entry name" value="DUF295 DOMAIN-CONTAINING PROTEIN"/>
    <property type="match status" value="1"/>
</dbReference>
<protein>
    <recommendedName>
        <fullName evidence="1">KIB1-4 beta-propeller domain-containing protein</fullName>
    </recommendedName>
</protein>
<dbReference type="InterPro" id="IPR005174">
    <property type="entry name" value="KIB1-4_b-propeller"/>
</dbReference>
<evidence type="ECO:0000259" key="1">
    <source>
        <dbReference type="Pfam" id="PF03478"/>
    </source>
</evidence>
<dbReference type="EMBL" id="CM003532">
    <property type="protein sequence ID" value="RCV27767.1"/>
    <property type="molecule type" value="Genomic_DNA"/>
</dbReference>
<dbReference type="Pfam" id="PF03478">
    <property type="entry name" value="Beta-prop_KIB1-4"/>
    <property type="match status" value="1"/>
</dbReference>
<reference evidence="2" key="2">
    <citation type="submission" date="2015-07" db="EMBL/GenBank/DDBJ databases">
        <authorList>
            <person name="Noorani M."/>
        </authorList>
    </citation>
    <scope>NUCLEOTIDE SEQUENCE</scope>
    <source>
        <strain evidence="2">Yugu1</strain>
    </source>
</reference>
<dbReference type="OrthoDB" id="672137at2759"/>
<dbReference type="PANTHER" id="PTHR33165">
    <property type="entry name" value="F-BOX DOMAIN CONTAINING PROTEIN-LIKE-RELATED"/>
    <property type="match status" value="1"/>
</dbReference>
<accession>A0A368RC34</accession>